<dbReference type="EMBL" id="JARIHO010000011">
    <property type="protein sequence ID" value="KAJ7353462.1"/>
    <property type="molecule type" value="Genomic_DNA"/>
</dbReference>
<organism evidence="2 3">
    <name type="scientific">Mycena albidolilacea</name>
    <dbReference type="NCBI Taxonomy" id="1033008"/>
    <lineage>
        <taxon>Eukaryota</taxon>
        <taxon>Fungi</taxon>
        <taxon>Dikarya</taxon>
        <taxon>Basidiomycota</taxon>
        <taxon>Agaricomycotina</taxon>
        <taxon>Agaricomycetes</taxon>
        <taxon>Agaricomycetidae</taxon>
        <taxon>Agaricales</taxon>
        <taxon>Marasmiineae</taxon>
        <taxon>Mycenaceae</taxon>
        <taxon>Mycena</taxon>
    </lineage>
</organism>
<dbReference type="InterPro" id="IPR023674">
    <property type="entry name" value="Ribosomal_uL1-like"/>
</dbReference>
<proteinExistence type="predicted"/>
<reference evidence="2" key="1">
    <citation type="submission" date="2023-03" db="EMBL/GenBank/DDBJ databases">
        <title>Massive genome expansion in bonnet fungi (Mycena s.s.) driven by repeated elements and novel gene families across ecological guilds.</title>
        <authorList>
            <consortium name="Lawrence Berkeley National Laboratory"/>
            <person name="Harder C.B."/>
            <person name="Miyauchi S."/>
            <person name="Viragh M."/>
            <person name="Kuo A."/>
            <person name="Thoen E."/>
            <person name="Andreopoulos B."/>
            <person name="Lu D."/>
            <person name="Skrede I."/>
            <person name="Drula E."/>
            <person name="Henrissat B."/>
            <person name="Morin E."/>
            <person name="Kohler A."/>
            <person name="Barry K."/>
            <person name="LaButti K."/>
            <person name="Morin E."/>
            <person name="Salamov A."/>
            <person name="Lipzen A."/>
            <person name="Mereny Z."/>
            <person name="Hegedus B."/>
            <person name="Baldrian P."/>
            <person name="Stursova M."/>
            <person name="Weitz H."/>
            <person name="Taylor A."/>
            <person name="Grigoriev I.V."/>
            <person name="Nagy L.G."/>
            <person name="Martin F."/>
            <person name="Kauserud H."/>
        </authorList>
    </citation>
    <scope>NUCLEOTIDE SEQUENCE</scope>
    <source>
        <strain evidence="2">CBHHK002</strain>
    </source>
</reference>
<dbReference type="InterPro" id="IPR016095">
    <property type="entry name" value="Ribosomal_uL1_3-a/b-sand"/>
</dbReference>
<accession>A0AAD7AAL9</accession>
<feature type="compositionally biased region" description="Acidic residues" evidence="1">
    <location>
        <begin position="254"/>
        <end position="267"/>
    </location>
</feature>
<feature type="compositionally biased region" description="Low complexity" evidence="1">
    <location>
        <begin position="340"/>
        <end position="357"/>
    </location>
</feature>
<name>A0AAD7AAL9_9AGAR</name>
<keyword evidence="3" id="KW-1185">Reference proteome</keyword>
<protein>
    <submittedName>
        <fullName evidence="2">Ribosomal protein L1p/L10e family-domain-containing protein</fullName>
    </submittedName>
</protein>
<feature type="compositionally biased region" description="Basic and acidic residues" evidence="1">
    <location>
        <begin position="358"/>
        <end position="370"/>
    </location>
</feature>
<gene>
    <name evidence="2" type="ORF">DFH08DRAFT_691993</name>
</gene>
<evidence type="ECO:0000256" key="1">
    <source>
        <dbReference type="SAM" id="MobiDB-lite"/>
    </source>
</evidence>
<dbReference type="AlphaFoldDB" id="A0AAD7AAL9"/>
<dbReference type="Pfam" id="PF00687">
    <property type="entry name" value="Ribosomal_L1"/>
    <property type="match status" value="1"/>
</dbReference>
<keyword evidence="2" id="KW-0689">Ribosomal protein</keyword>
<sequence length="453" mass="48642">MSLIDGKVDKNQAKKAIDALHAHTTKAQQKQQDTQLLPAKEQHVWLNVTVKKIASAHKFKPVKIPIVHPIVDPRTSAVCLITKDPQRQYKDLLAEQNIKFISRVVGIEKLKGKFKPFEARRMLLKENGLFLADERIVPLLPKLLGVKWFEAKKQPIPVCLTRKDLKGELERAISSTYMNQNQGTCTAIKLATTSHTPAQVLDNLALALPAIIAAIKGGWDNVQSLLIKTNSSAALPIWSCDLAEERWDGLVAEESDASDAEMEGVEANDEKEGKKGKKRAVEEEEPKTKKAKGKASVPSTPAEATPAEKKAKGKASVPSTPAETTPASKKKGAAKDKADAAPAPSTPSDASKTSTSAKDSDTPKKSKKADAAAPPTPSDAPKKSKKDDKPASATKRTEPPAPSLSNDELKQKRVGKAGEGKKEKVVKGILKGGSGGKSAKDGVIGRKKAKFSQ</sequence>
<keyword evidence="2" id="KW-0687">Ribonucleoprotein</keyword>
<dbReference type="GO" id="GO:0005840">
    <property type="term" value="C:ribosome"/>
    <property type="evidence" value="ECO:0007669"/>
    <property type="project" value="UniProtKB-KW"/>
</dbReference>
<evidence type="ECO:0000313" key="3">
    <source>
        <dbReference type="Proteomes" id="UP001218218"/>
    </source>
</evidence>
<dbReference type="SUPFAM" id="SSF56808">
    <property type="entry name" value="Ribosomal protein L1"/>
    <property type="match status" value="1"/>
</dbReference>
<feature type="compositionally biased region" description="Basic and acidic residues" evidence="1">
    <location>
        <begin position="380"/>
        <end position="398"/>
    </location>
</feature>
<dbReference type="Proteomes" id="UP001218218">
    <property type="component" value="Unassembled WGS sequence"/>
</dbReference>
<feature type="compositionally biased region" description="Basic and acidic residues" evidence="1">
    <location>
        <begin position="407"/>
        <end position="426"/>
    </location>
</feature>
<feature type="region of interest" description="Disordered" evidence="1">
    <location>
        <begin position="254"/>
        <end position="453"/>
    </location>
</feature>
<evidence type="ECO:0000313" key="2">
    <source>
        <dbReference type="EMBL" id="KAJ7353462.1"/>
    </source>
</evidence>
<dbReference type="InterPro" id="IPR028364">
    <property type="entry name" value="Ribosomal_uL1/biogenesis"/>
</dbReference>
<dbReference type="CDD" id="cd00403">
    <property type="entry name" value="Ribosomal_L1"/>
    <property type="match status" value="1"/>
</dbReference>
<comment type="caution">
    <text evidence="2">The sequence shown here is derived from an EMBL/GenBank/DDBJ whole genome shotgun (WGS) entry which is preliminary data.</text>
</comment>
<dbReference type="Gene3D" id="3.40.50.790">
    <property type="match status" value="1"/>
</dbReference>